<evidence type="ECO:0000313" key="1">
    <source>
        <dbReference type="EMBL" id="GMA30889.1"/>
    </source>
</evidence>
<organism evidence="1 2">
    <name type="scientific">Litorihabitans aurantiacus</name>
    <dbReference type="NCBI Taxonomy" id="1930061"/>
    <lineage>
        <taxon>Bacteria</taxon>
        <taxon>Bacillati</taxon>
        <taxon>Actinomycetota</taxon>
        <taxon>Actinomycetes</taxon>
        <taxon>Micrococcales</taxon>
        <taxon>Beutenbergiaceae</taxon>
        <taxon>Litorihabitans</taxon>
    </lineage>
</organism>
<gene>
    <name evidence="1" type="ORF">GCM10025875_08810</name>
</gene>
<dbReference type="Gene3D" id="3.20.20.370">
    <property type="entry name" value="Glycoside hydrolase/deacetylase"/>
    <property type="match status" value="1"/>
</dbReference>
<keyword evidence="2" id="KW-1185">Reference proteome</keyword>
<proteinExistence type="predicted"/>
<accession>A0AA37UMV1</accession>
<dbReference type="PANTHER" id="PTHR43123:SF4">
    <property type="entry name" value="POLYSACCHARIDE DEACETYLASE"/>
    <property type="match status" value="1"/>
</dbReference>
<dbReference type="InterPro" id="IPR011330">
    <property type="entry name" value="Glyco_hydro/deAcase_b/a-brl"/>
</dbReference>
<evidence type="ECO:0000313" key="2">
    <source>
        <dbReference type="Proteomes" id="UP001157161"/>
    </source>
</evidence>
<reference evidence="1" key="2">
    <citation type="submission" date="2023-02" db="EMBL/GenBank/DDBJ databases">
        <authorList>
            <person name="Sun Q."/>
            <person name="Mori K."/>
        </authorList>
    </citation>
    <scope>NUCLEOTIDE SEQUENCE</scope>
    <source>
        <strain evidence="1">NBRC 112290</strain>
    </source>
</reference>
<dbReference type="EMBL" id="BSUM01000001">
    <property type="protein sequence ID" value="GMA30889.1"/>
    <property type="molecule type" value="Genomic_DNA"/>
</dbReference>
<protein>
    <recommendedName>
        <fullName evidence="3">Polysaccharide deacetylase</fullName>
    </recommendedName>
</protein>
<dbReference type="GO" id="GO:0005975">
    <property type="term" value="P:carbohydrate metabolic process"/>
    <property type="evidence" value="ECO:0007669"/>
    <property type="project" value="InterPro"/>
</dbReference>
<evidence type="ECO:0008006" key="3">
    <source>
        <dbReference type="Google" id="ProtNLM"/>
    </source>
</evidence>
<sequence length="248" mass="26471">MAGGVGRETGEPRHGQVARLSQWDFGLTTGVFRLLEVAERLGVPVAVALDGHGATAMPGLAEEVGARAGEVVARGRAANLVLHPAMTAKEEHAYVADALAAVGTATSRSISGWFSPERATTPMTPHVLAAQGLRWFGEWPVDERPVPVDLPGSPTPLTALPFGLETEDVFALYTRAMTAHDYAEVLDRTVTALLADADRVGTRFLGLSWFGWALGQACFADVAERFLARLLEHEDVHLALPGDVVDSR</sequence>
<dbReference type="PANTHER" id="PTHR43123">
    <property type="entry name" value="POLYSACCHARIDE DEACETYLASE-RELATED"/>
    <property type="match status" value="1"/>
</dbReference>
<dbReference type="SUPFAM" id="SSF88713">
    <property type="entry name" value="Glycoside hydrolase/deacetylase"/>
    <property type="match status" value="1"/>
</dbReference>
<dbReference type="Proteomes" id="UP001157161">
    <property type="component" value="Unassembled WGS sequence"/>
</dbReference>
<dbReference type="AlphaFoldDB" id="A0AA37UMV1"/>
<comment type="caution">
    <text evidence="1">The sequence shown here is derived from an EMBL/GenBank/DDBJ whole genome shotgun (WGS) entry which is preliminary data.</text>
</comment>
<name>A0AA37UMV1_9MICO</name>
<reference evidence="1" key="1">
    <citation type="journal article" date="2014" name="Int. J. Syst. Evol. Microbiol.">
        <title>Complete genome sequence of Corynebacterium casei LMG S-19264T (=DSM 44701T), isolated from a smear-ripened cheese.</title>
        <authorList>
            <consortium name="US DOE Joint Genome Institute (JGI-PGF)"/>
            <person name="Walter F."/>
            <person name="Albersmeier A."/>
            <person name="Kalinowski J."/>
            <person name="Ruckert C."/>
        </authorList>
    </citation>
    <scope>NUCLEOTIDE SEQUENCE</scope>
    <source>
        <strain evidence="1">NBRC 112290</strain>
    </source>
</reference>